<gene>
    <name evidence="11" type="primary">queD</name>
    <name evidence="11" type="ORF">K8V30_01125</name>
</gene>
<dbReference type="GO" id="GO:0046872">
    <property type="term" value="F:metal ion binding"/>
    <property type="evidence" value="ECO:0007669"/>
    <property type="project" value="UniProtKB-KW"/>
</dbReference>
<reference evidence="11" key="1">
    <citation type="journal article" date="2021" name="PeerJ">
        <title>Extensive microbial diversity within the chicken gut microbiome revealed by metagenomics and culture.</title>
        <authorList>
            <person name="Gilroy R."/>
            <person name="Ravi A."/>
            <person name="Getino M."/>
            <person name="Pursley I."/>
            <person name="Horton D.L."/>
            <person name="Alikhan N.F."/>
            <person name="Baker D."/>
            <person name="Gharbi K."/>
            <person name="Hall N."/>
            <person name="Watson M."/>
            <person name="Adriaenssens E.M."/>
            <person name="Foster-Nyarko E."/>
            <person name="Jarju S."/>
            <person name="Secka A."/>
            <person name="Antonio M."/>
            <person name="Oren A."/>
            <person name="Chaudhuri R.R."/>
            <person name="La Ragione R."/>
            <person name="Hildebrand F."/>
            <person name="Pallen M.J."/>
        </authorList>
    </citation>
    <scope>NUCLEOTIDE SEQUENCE</scope>
    <source>
        <strain evidence="11">CHK160-4876</strain>
    </source>
</reference>
<proteinExistence type="inferred from homology"/>
<evidence type="ECO:0000256" key="4">
    <source>
        <dbReference type="ARBA" id="ARBA00022723"/>
    </source>
</evidence>
<dbReference type="EC" id="4.-.-.-" evidence="8"/>
<feature type="active site" description="Proton acceptor" evidence="9">
    <location>
        <position position="37"/>
    </location>
</feature>
<feature type="active site" description="Charge relay system" evidence="9">
    <location>
        <position position="125"/>
    </location>
</feature>
<comment type="similarity">
    <text evidence="2 8">Belongs to the PTPS family. QueD subfamily.</text>
</comment>
<dbReference type="NCBIfam" id="TIGR03367">
    <property type="entry name" value="queuosine_QueD"/>
    <property type="match status" value="1"/>
</dbReference>
<dbReference type="PANTHER" id="PTHR12589:SF7">
    <property type="entry name" value="6-PYRUVOYL TETRAHYDROBIOPTERIN SYNTHASE"/>
    <property type="match status" value="1"/>
</dbReference>
<dbReference type="InterPro" id="IPR007115">
    <property type="entry name" value="6-PTP_synth/QueD"/>
</dbReference>
<evidence type="ECO:0000256" key="6">
    <source>
        <dbReference type="ARBA" id="ARBA00023239"/>
    </source>
</evidence>
<dbReference type="AlphaFoldDB" id="A0A921NAI7"/>
<dbReference type="InterPro" id="IPR038418">
    <property type="entry name" value="6-PTP_synth/QueD_sf"/>
</dbReference>
<keyword evidence="5 8" id="KW-0862">Zinc</keyword>
<accession>A0A921NAI7</accession>
<dbReference type="PIRSF" id="PIRSF006113">
    <property type="entry name" value="PTP_synth"/>
    <property type="match status" value="1"/>
</dbReference>
<evidence type="ECO:0000256" key="1">
    <source>
        <dbReference type="ARBA" id="ARBA00005061"/>
    </source>
</evidence>
<dbReference type="SUPFAM" id="SSF55620">
    <property type="entry name" value="Tetrahydrobiopterin biosynthesis enzymes-like"/>
    <property type="match status" value="1"/>
</dbReference>
<protein>
    <recommendedName>
        <fullName evidence="3 8">6-carboxy-5,6,7,8-tetrahydropterin synthase</fullName>
        <ecNumber evidence="8">4.-.-.-</ecNumber>
    </recommendedName>
</protein>
<dbReference type="GO" id="GO:0008616">
    <property type="term" value="P:tRNA queuosine(34) biosynthetic process"/>
    <property type="evidence" value="ECO:0007669"/>
    <property type="project" value="UniProtKB-KW"/>
</dbReference>
<evidence type="ECO:0000256" key="10">
    <source>
        <dbReference type="PIRSR" id="PIRSR006113-2"/>
    </source>
</evidence>
<reference evidence="11" key="2">
    <citation type="submission" date="2021-09" db="EMBL/GenBank/DDBJ databases">
        <authorList>
            <person name="Gilroy R."/>
        </authorList>
    </citation>
    <scope>NUCLEOTIDE SEQUENCE</scope>
    <source>
        <strain evidence="11">CHK160-4876</strain>
    </source>
</reference>
<dbReference type="GO" id="GO:0070497">
    <property type="term" value="F:6-carboxytetrahydropterin synthase activity"/>
    <property type="evidence" value="ECO:0007669"/>
    <property type="project" value="UniProtKB-EC"/>
</dbReference>
<feature type="binding site" evidence="10">
    <location>
        <position position="41"/>
    </location>
    <ligand>
        <name>Zn(2+)</name>
        <dbReference type="ChEBI" id="CHEBI:29105"/>
    </ligand>
</feature>
<keyword evidence="8" id="KW-0671">Queuosine biosynthesis</keyword>
<comment type="pathway">
    <text evidence="1 8">Purine metabolism; 7-cyano-7-deazaguanine biosynthesis.</text>
</comment>
<name>A0A921NAI7_9BACL</name>
<evidence type="ECO:0000256" key="2">
    <source>
        <dbReference type="ARBA" id="ARBA00008900"/>
    </source>
</evidence>
<comment type="catalytic activity">
    <reaction evidence="7 8">
        <text>7,8-dihydroneopterin 3'-triphosphate + H2O = 6-carboxy-5,6,7,8-tetrahydropterin + triphosphate + acetaldehyde + 2 H(+)</text>
        <dbReference type="Rhea" id="RHEA:27966"/>
        <dbReference type="ChEBI" id="CHEBI:15343"/>
        <dbReference type="ChEBI" id="CHEBI:15377"/>
        <dbReference type="ChEBI" id="CHEBI:15378"/>
        <dbReference type="ChEBI" id="CHEBI:18036"/>
        <dbReference type="ChEBI" id="CHEBI:58462"/>
        <dbReference type="ChEBI" id="CHEBI:61032"/>
        <dbReference type="EC" id="4.1.2.50"/>
    </reaction>
</comment>
<feature type="binding site" evidence="10">
    <location>
        <position position="27"/>
    </location>
    <ligand>
        <name>Zn(2+)</name>
        <dbReference type="ChEBI" id="CHEBI:29105"/>
    </ligand>
</feature>
<evidence type="ECO:0000256" key="9">
    <source>
        <dbReference type="PIRSR" id="PIRSR006113-1"/>
    </source>
</evidence>
<feature type="active site" description="Charge relay system" evidence="9">
    <location>
        <position position="78"/>
    </location>
</feature>
<keyword evidence="6 8" id="KW-0456">Lyase</keyword>
<sequence>MIQQIYPTVAHHFRYELNKDMNFSAAHFIPDQAAGVCARMHGHTYFVNVTIAGDQLDKLGFLIDFKALKDTVHGTFDHSVMNEHPDFLTAYPTTEIVASVIWRKVQALLDTKNNKARCLQVFVRETPTSYVCYRPKEEDFNA</sequence>
<dbReference type="Pfam" id="PF01242">
    <property type="entry name" value="PTPS"/>
    <property type="match status" value="1"/>
</dbReference>
<evidence type="ECO:0000256" key="3">
    <source>
        <dbReference type="ARBA" id="ARBA00018141"/>
    </source>
</evidence>
<evidence type="ECO:0000256" key="5">
    <source>
        <dbReference type="ARBA" id="ARBA00022833"/>
    </source>
</evidence>
<dbReference type="Gene3D" id="3.30.479.10">
    <property type="entry name" value="6-pyruvoyl tetrahydropterin synthase/QueD"/>
    <property type="match status" value="1"/>
</dbReference>
<comment type="caution">
    <text evidence="11">The sequence shown here is derived from an EMBL/GenBank/DDBJ whole genome shotgun (WGS) entry which is preliminary data.</text>
</comment>
<keyword evidence="4 8" id="KW-0479">Metal-binding</keyword>
<comment type="cofactor">
    <cofactor evidence="8 10">
        <name>Zn(2+)</name>
        <dbReference type="ChEBI" id="CHEBI:29105"/>
    </cofactor>
    <text evidence="8 10">Binds 1 zinc ion per subunit.</text>
</comment>
<dbReference type="EMBL" id="DYTV01000011">
    <property type="protein sequence ID" value="HJH10290.1"/>
    <property type="molecule type" value="Genomic_DNA"/>
</dbReference>
<dbReference type="PANTHER" id="PTHR12589">
    <property type="entry name" value="PYRUVOYL TETRAHYDROBIOPTERIN SYNTHASE"/>
    <property type="match status" value="1"/>
</dbReference>
<evidence type="ECO:0000313" key="12">
    <source>
        <dbReference type="Proteomes" id="UP000700212"/>
    </source>
</evidence>
<dbReference type="Proteomes" id="UP000700212">
    <property type="component" value="Unassembled WGS sequence"/>
</dbReference>
<feature type="binding site" evidence="10">
    <location>
        <position position="43"/>
    </location>
    <ligand>
        <name>Zn(2+)</name>
        <dbReference type="ChEBI" id="CHEBI:29105"/>
    </ligand>
</feature>
<evidence type="ECO:0000256" key="7">
    <source>
        <dbReference type="ARBA" id="ARBA00048807"/>
    </source>
</evidence>
<evidence type="ECO:0000256" key="8">
    <source>
        <dbReference type="PIRNR" id="PIRNR006113"/>
    </source>
</evidence>
<organism evidence="11 12">
    <name type="scientific">Metalysinibacillus jejuensis</name>
    <dbReference type="NCBI Taxonomy" id="914327"/>
    <lineage>
        <taxon>Bacteria</taxon>
        <taxon>Bacillati</taxon>
        <taxon>Bacillota</taxon>
        <taxon>Bacilli</taxon>
        <taxon>Bacillales</taxon>
        <taxon>Caryophanaceae</taxon>
        <taxon>Metalysinibacillus</taxon>
    </lineage>
</organism>
<evidence type="ECO:0000313" key="11">
    <source>
        <dbReference type="EMBL" id="HJH10290.1"/>
    </source>
</evidence>